<feature type="chain" id="PRO_5040602282" evidence="1">
    <location>
        <begin position="20"/>
        <end position="59"/>
    </location>
</feature>
<keyword evidence="1" id="KW-0732">Signal</keyword>
<feature type="signal peptide" evidence="1">
    <location>
        <begin position="1"/>
        <end position="19"/>
    </location>
</feature>
<dbReference type="EMBL" id="ML122267">
    <property type="protein sequence ID" value="RPD60186.1"/>
    <property type="molecule type" value="Genomic_DNA"/>
</dbReference>
<evidence type="ECO:0000313" key="3">
    <source>
        <dbReference type="EMBL" id="RPD60186.1"/>
    </source>
</evidence>
<dbReference type="AlphaFoldDB" id="A0A5C2SFQ7"/>
<dbReference type="Proteomes" id="UP000313359">
    <property type="component" value="Unassembled WGS sequence"/>
</dbReference>
<protein>
    <submittedName>
        <fullName evidence="3">Uncharacterized protein</fullName>
    </submittedName>
</protein>
<sequence length="59" mass="6349">MASCLLFVAWLPLSRLSVCYSPSLTSLLPASLSPVLSLACPAWFANSIPWTMKICPCSC</sequence>
<accession>A0A5C2SFQ7</accession>
<proteinExistence type="predicted"/>
<evidence type="ECO:0000256" key="1">
    <source>
        <dbReference type="SAM" id="SignalP"/>
    </source>
</evidence>
<name>A0A5C2SFQ7_9APHY</name>
<gene>
    <name evidence="3" type="ORF">L227DRAFT_575715</name>
    <name evidence="2" type="ORF">L227DRAFT_578535</name>
</gene>
<evidence type="ECO:0000313" key="4">
    <source>
        <dbReference type="Proteomes" id="UP000313359"/>
    </source>
</evidence>
<dbReference type="EMBL" id="ML122285">
    <property type="protein sequence ID" value="RPD56871.1"/>
    <property type="molecule type" value="Genomic_DNA"/>
</dbReference>
<organism evidence="3 4">
    <name type="scientific">Lentinus tigrinus ALCF2SS1-6</name>
    <dbReference type="NCBI Taxonomy" id="1328759"/>
    <lineage>
        <taxon>Eukaryota</taxon>
        <taxon>Fungi</taxon>
        <taxon>Dikarya</taxon>
        <taxon>Basidiomycota</taxon>
        <taxon>Agaricomycotina</taxon>
        <taxon>Agaricomycetes</taxon>
        <taxon>Polyporales</taxon>
        <taxon>Polyporaceae</taxon>
        <taxon>Lentinus</taxon>
    </lineage>
</organism>
<reference evidence="3" key="1">
    <citation type="journal article" date="2018" name="Genome Biol. Evol.">
        <title>Genomics and development of Lentinus tigrinus, a white-rot wood-decaying mushroom with dimorphic fruiting bodies.</title>
        <authorList>
            <person name="Wu B."/>
            <person name="Xu Z."/>
            <person name="Knudson A."/>
            <person name="Carlson A."/>
            <person name="Chen N."/>
            <person name="Kovaka S."/>
            <person name="LaButti K."/>
            <person name="Lipzen A."/>
            <person name="Pennachio C."/>
            <person name="Riley R."/>
            <person name="Schakwitz W."/>
            <person name="Umezawa K."/>
            <person name="Ohm R.A."/>
            <person name="Grigoriev I.V."/>
            <person name="Nagy L.G."/>
            <person name="Gibbons J."/>
            <person name="Hibbett D."/>
        </authorList>
    </citation>
    <scope>NUCLEOTIDE SEQUENCE [LARGE SCALE GENOMIC DNA]</scope>
    <source>
        <strain evidence="3">ALCF2SS1-6</strain>
    </source>
</reference>
<keyword evidence="4" id="KW-1185">Reference proteome</keyword>
<evidence type="ECO:0000313" key="2">
    <source>
        <dbReference type="EMBL" id="RPD56871.1"/>
    </source>
</evidence>